<sequence>MTQRKTAAARTLAGCTTLLKALTGVREGGSDRILPVLLRHLRHHAKTVDQCLGDTILTPSRCPLTYLENADDVVIFAESSAKHQQIVNLAPKVAAVYGLRLRLDKYLCAELDVVYRPRATGKYQHLTRPSKLAAENHLRFFGHITSAPADPLIQPALRILSDSGWKRPPGRNRTFQSEVMKEGLRTPSVEGQFRRDLSLKIEKIRQSFDQGRHTSAKMRVIASGDDISPPIKSNKSYA</sequence>
<reference evidence="2 3" key="1">
    <citation type="submission" date="2023-08" db="EMBL/GenBank/DDBJ databases">
        <title>A Necator americanus chromosomal reference genome.</title>
        <authorList>
            <person name="Ilik V."/>
            <person name="Petrzelkova K.J."/>
            <person name="Pardy F."/>
            <person name="Fuh T."/>
            <person name="Niatou-Singa F.S."/>
            <person name="Gouil Q."/>
            <person name="Baker L."/>
            <person name="Ritchie M.E."/>
            <person name="Jex A.R."/>
            <person name="Gazzola D."/>
            <person name="Li H."/>
            <person name="Toshio Fujiwara R."/>
            <person name="Zhan B."/>
            <person name="Aroian R.V."/>
            <person name="Pafco B."/>
            <person name="Schwarz E.M."/>
        </authorList>
    </citation>
    <scope>NUCLEOTIDE SEQUENCE [LARGE SCALE GENOMIC DNA]</scope>
    <source>
        <strain evidence="2 3">Aroian</strain>
        <tissue evidence="2">Whole animal</tissue>
    </source>
</reference>
<keyword evidence="3" id="KW-1185">Reference proteome</keyword>
<evidence type="ECO:0000256" key="1">
    <source>
        <dbReference type="SAM" id="MobiDB-lite"/>
    </source>
</evidence>
<evidence type="ECO:0008006" key="4">
    <source>
        <dbReference type="Google" id="ProtNLM"/>
    </source>
</evidence>
<gene>
    <name evidence="2" type="primary">Necator_chrX.g21250</name>
    <name evidence="2" type="ORF">RB195_021089</name>
</gene>
<organism evidence="2 3">
    <name type="scientific">Necator americanus</name>
    <name type="common">Human hookworm</name>
    <dbReference type="NCBI Taxonomy" id="51031"/>
    <lineage>
        <taxon>Eukaryota</taxon>
        <taxon>Metazoa</taxon>
        <taxon>Ecdysozoa</taxon>
        <taxon>Nematoda</taxon>
        <taxon>Chromadorea</taxon>
        <taxon>Rhabditida</taxon>
        <taxon>Rhabditina</taxon>
        <taxon>Rhabditomorpha</taxon>
        <taxon>Strongyloidea</taxon>
        <taxon>Ancylostomatidae</taxon>
        <taxon>Bunostominae</taxon>
        <taxon>Necator</taxon>
    </lineage>
</organism>
<evidence type="ECO:0000313" key="3">
    <source>
        <dbReference type="Proteomes" id="UP001303046"/>
    </source>
</evidence>
<evidence type="ECO:0000313" key="2">
    <source>
        <dbReference type="EMBL" id="KAK6759269.1"/>
    </source>
</evidence>
<feature type="region of interest" description="Disordered" evidence="1">
    <location>
        <begin position="213"/>
        <end position="238"/>
    </location>
</feature>
<dbReference type="EMBL" id="JAVFWL010000006">
    <property type="protein sequence ID" value="KAK6759269.1"/>
    <property type="molecule type" value="Genomic_DNA"/>
</dbReference>
<dbReference type="Proteomes" id="UP001303046">
    <property type="component" value="Unassembled WGS sequence"/>
</dbReference>
<comment type="caution">
    <text evidence="2">The sequence shown here is derived from an EMBL/GenBank/DDBJ whole genome shotgun (WGS) entry which is preliminary data.</text>
</comment>
<proteinExistence type="predicted"/>
<name>A0ABR1E9A5_NECAM</name>
<accession>A0ABR1E9A5</accession>
<protein>
    <recommendedName>
        <fullName evidence="4">Reverse transcriptase domain-containing protein</fullName>
    </recommendedName>
</protein>